<dbReference type="EMBL" id="ML978262">
    <property type="protein sequence ID" value="KAF2025588.1"/>
    <property type="molecule type" value="Genomic_DNA"/>
</dbReference>
<sequence>MSVARTLRVASTCGFQALLLLATCDYLKPKAVTVLFEGMWCWCTISGNHHNDFASNLRKADPKLFVKLYTGLVPSTAVCKACHMLNTSPHSDEQMLIAPMAQESR</sequence>
<protein>
    <submittedName>
        <fullName evidence="1">Uncharacterized protein</fullName>
    </submittedName>
</protein>
<keyword evidence="2" id="KW-1185">Reference proteome</keyword>
<proteinExistence type="predicted"/>
<accession>A0A9P4GZ83</accession>
<evidence type="ECO:0000313" key="1">
    <source>
        <dbReference type="EMBL" id="KAF2025588.1"/>
    </source>
</evidence>
<evidence type="ECO:0000313" key="2">
    <source>
        <dbReference type="Proteomes" id="UP000799777"/>
    </source>
</evidence>
<name>A0A9P4GZ83_9PLEO</name>
<dbReference type="AlphaFoldDB" id="A0A9P4GZ83"/>
<dbReference type="Proteomes" id="UP000799777">
    <property type="component" value="Unassembled WGS sequence"/>
</dbReference>
<gene>
    <name evidence="1" type="ORF">EK21DRAFT_93126</name>
</gene>
<reference evidence="1" key="1">
    <citation type="journal article" date="2020" name="Stud. Mycol.">
        <title>101 Dothideomycetes genomes: a test case for predicting lifestyles and emergence of pathogens.</title>
        <authorList>
            <person name="Haridas S."/>
            <person name="Albert R."/>
            <person name="Binder M."/>
            <person name="Bloem J."/>
            <person name="Labutti K."/>
            <person name="Salamov A."/>
            <person name="Andreopoulos B."/>
            <person name="Baker S."/>
            <person name="Barry K."/>
            <person name="Bills G."/>
            <person name="Bluhm B."/>
            <person name="Cannon C."/>
            <person name="Castanera R."/>
            <person name="Culley D."/>
            <person name="Daum C."/>
            <person name="Ezra D."/>
            <person name="Gonzalez J."/>
            <person name="Henrissat B."/>
            <person name="Kuo A."/>
            <person name="Liang C."/>
            <person name="Lipzen A."/>
            <person name="Lutzoni F."/>
            <person name="Magnuson J."/>
            <person name="Mondo S."/>
            <person name="Nolan M."/>
            <person name="Ohm R."/>
            <person name="Pangilinan J."/>
            <person name="Park H.-J."/>
            <person name="Ramirez L."/>
            <person name="Alfaro M."/>
            <person name="Sun H."/>
            <person name="Tritt A."/>
            <person name="Yoshinaga Y."/>
            <person name="Zwiers L.-H."/>
            <person name="Turgeon B."/>
            <person name="Goodwin S."/>
            <person name="Spatafora J."/>
            <person name="Crous P."/>
            <person name="Grigoriev I."/>
        </authorList>
    </citation>
    <scope>NUCLEOTIDE SEQUENCE</scope>
    <source>
        <strain evidence="1">CBS 110217</strain>
    </source>
</reference>
<comment type="caution">
    <text evidence="1">The sequence shown here is derived from an EMBL/GenBank/DDBJ whole genome shotgun (WGS) entry which is preliminary data.</text>
</comment>
<organism evidence="1 2">
    <name type="scientific">Setomelanomma holmii</name>
    <dbReference type="NCBI Taxonomy" id="210430"/>
    <lineage>
        <taxon>Eukaryota</taxon>
        <taxon>Fungi</taxon>
        <taxon>Dikarya</taxon>
        <taxon>Ascomycota</taxon>
        <taxon>Pezizomycotina</taxon>
        <taxon>Dothideomycetes</taxon>
        <taxon>Pleosporomycetidae</taxon>
        <taxon>Pleosporales</taxon>
        <taxon>Pleosporineae</taxon>
        <taxon>Phaeosphaeriaceae</taxon>
        <taxon>Setomelanomma</taxon>
    </lineage>
</organism>